<keyword evidence="2" id="KW-1185">Reference proteome</keyword>
<dbReference type="Proteomes" id="UP000035035">
    <property type="component" value="Unassembled WGS sequence"/>
</dbReference>
<proteinExistence type="predicted"/>
<sequence length="37" mass="3659">MSFGIGDAIEGAVTDAITEAILGVFTGSLESGSDTPE</sequence>
<dbReference type="EMBL" id="AYXO01000034">
    <property type="protein sequence ID" value="ETA05957.1"/>
    <property type="molecule type" value="Genomic_DNA"/>
</dbReference>
<protein>
    <submittedName>
        <fullName evidence="1">Uncharacterized protein</fullName>
    </submittedName>
</protein>
<reference evidence="1 2" key="1">
    <citation type="journal article" date="2014" name="Genome Announc.">
        <title>Draft Genome Sequence of Gordonia alkanivorans Strain CGMCC6845, a Halotolerant Hydrocarbon-Degrading Bacterium.</title>
        <authorList>
            <person name="Wang X."/>
            <person name="Jin D."/>
            <person name="Zhou L."/>
            <person name="Wu L."/>
            <person name="An W."/>
            <person name="Zhao L."/>
        </authorList>
    </citation>
    <scope>NUCLEOTIDE SEQUENCE [LARGE SCALE GENOMIC DNA]</scope>
    <source>
        <strain evidence="1 2">CGMCC 6845</strain>
    </source>
</reference>
<evidence type="ECO:0000313" key="2">
    <source>
        <dbReference type="Proteomes" id="UP000035035"/>
    </source>
</evidence>
<comment type="caution">
    <text evidence="1">The sequence shown here is derived from an EMBL/GenBank/DDBJ whole genome shotgun (WGS) entry which is preliminary data.</text>
</comment>
<accession>W9DC37</accession>
<dbReference type="PATRIC" id="fig|1423140.3.peg.3346"/>
<gene>
    <name evidence="1" type="ORF">V525_16695</name>
</gene>
<name>W9DC37_9ACTN</name>
<dbReference type="AlphaFoldDB" id="W9DC37"/>
<organism evidence="1 2">
    <name type="scientific">Gordonia alkanivorans CGMCC 6845</name>
    <dbReference type="NCBI Taxonomy" id="1423140"/>
    <lineage>
        <taxon>Bacteria</taxon>
        <taxon>Bacillati</taxon>
        <taxon>Actinomycetota</taxon>
        <taxon>Actinomycetes</taxon>
        <taxon>Mycobacteriales</taxon>
        <taxon>Gordoniaceae</taxon>
        <taxon>Gordonia</taxon>
    </lineage>
</organism>
<evidence type="ECO:0000313" key="1">
    <source>
        <dbReference type="EMBL" id="ETA05957.1"/>
    </source>
</evidence>
<dbReference type="HOGENOM" id="CLU_3344173_0_0_11"/>